<reference evidence="2" key="1">
    <citation type="submission" date="2021-11" db="EMBL/GenBank/DDBJ databases">
        <title>Streptomyces corallinus and Kineosporia corallina sp. nov., two new coral-derived marine actinobacteria.</title>
        <authorList>
            <person name="Buangrab K."/>
            <person name="Sutthacheep M."/>
            <person name="Yeemin T."/>
            <person name="Harunari E."/>
            <person name="Igarashi Y."/>
            <person name="Sripreechasak P."/>
            <person name="Kanchanasin P."/>
            <person name="Tanasupawat S."/>
            <person name="Phongsopitanun W."/>
        </authorList>
    </citation>
    <scope>NUCLEOTIDE SEQUENCE</scope>
    <source>
        <strain evidence="2">JCM 31032</strain>
    </source>
</reference>
<dbReference type="AlphaFoldDB" id="A0A9X1NH92"/>
<gene>
    <name evidence="2" type="ORF">LR394_23635</name>
</gene>
<name>A0A9X1NH92_9ACTN</name>
<comment type="caution">
    <text evidence="2">The sequence shown here is derived from an EMBL/GenBank/DDBJ whole genome shotgun (WGS) entry which is preliminary data.</text>
</comment>
<evidence type="ECO:0000313" key="2">
    <source>
        <dbReference type="EMBL" id="MCD5313905.1"/>
    </source>
</evidence>
<dbReference type="Pfam" id="PF16868">
    <property type="entry name" value="NMT1_3"/>
    <property type="match status" value="1"/>
</dbReference>
<protein>
    <submittedName>
        <fullName evidence="2">TAXI family TRAP transporter solute-binding subunit</fullName>
    </submittedName>
</protein>
<evidence type="ECO:0000313" key="3">
    <source>
        <dbReference type="Proteomes" id="UP001138997"/>
    </source>
</evidence>
<evidence type="ECO:0000256" key="1">
    <source>
        <dbReference type="SAM" id="SignalP"/>
    </source>
</evidence>
<keyword evidence="3" id="KW-1185">Reference proteome</keyword>
<dbReference type="Proteomes" id="UP001138997">
    <property type="component" value="Unassembled WGS sequence"/>
</dbReference>
<organism evidence="2 3">
    <name type="scientific">Kineosporia babensis</name>
    <dbReference type="NCBI Taxonomy" id="499548"/>
    <lineage>
        <taxon>Bacteria</taxon>
        <taxon>Bacillati</taxon>
        <taxon>Actinomycetota</taxon>
        <taxon>Actinomycetes</taxon>
        <taxon>Kineosporiales</taxon>
        <taxon>Kineosporiaceae</taxon>
        <taxon>Kineosporia</taxon>
    </lineage>
</organism>
<keyword evidence="1" id="KW-0732">Signal</keyword>
<dbReference type="PANTHER" id="PTHR42941">
    <property type="entry name" value="SLL1037 PROTEIN"/>
    <property type="match status" value="1"/>
</dbReference>
<accession>A0A9X1NH92</accession>
<feature type="signal peptide" evidence="1">
    <location>
        <begin position="1"/>
        <end position="21"/>
    </location>
</feature>
<dbReference type="NCBIfam" id="TIGR02122">
    <property type="entry name" value="TRAP_TAXI"/>
    <property type="match status" value="1"/>
</dbReference>
<proteinExistence type="predicted"/>
<sequence>MRLTRTLILVVLLVLPLGCGAAAPRASSSLEDEPGPGRIVITAGTPAGVYYAWATTLARELESAHPALNVEVLASSGSIQNLARLRAGTADLAVSANDAAEEAQSVPLRALARIYDDYYHVVVPGDSGLKSLEDLAGLEVAIGDAGSGTALIARRLLGLAGISVKEKELGIVDGLEALEADEVDAVFWSGGVTTDAVENASRRMPIRLLGLGDLPQQMRASYGAVYRPAAIPPGHYDIPEQVDTVALANLLIAREDADADLVTAVLTTIFDRREVIAAAVPAANQTDLRSAILTGSLELHPAAIAYYRREKL</sequence>
<dbReference type="EMBL" id="JAJOMB010000013">
    <property type="protein sequence ID" value="MCD5313905.1"/>
    <property type="molecule type" value="Genomic_DNA"/>
</dbReference>
<dbReference type="RefSeq" id="WP_231445821.1">
    <property type="nucleotide sequence ID" value="NZ_JAJOMB010000013.1"/>
</dbReference>
<dbReference type="PANTHER" id="PTHR42941:SF1">
    <property type="entry name" value="SLL1037 PROTEIN"/>
    <property type="match status" value="1"/>
</dbReference>
<dbReference type="SUPFAM" id="SSF53850">
    <property type="entry name" value="Periplasmic binding protein-like II"/>
    <property type="match status" value="1"/>
</dbReference>
<dbReference type="Gene3D" id="3.40.190.10">
    <property type="entry name" value="Periplasmic binding protein-like II"/>
    <property type="match status" value="2"/>
</dbReference>
<dbReference type="InterPro" id="IPR011852">
    <property type="entry name" value="TRAP_TAXI"/>
</dbReference>
<feature type="chain" id="PRO_5040836797" evidence="1">
    <location>
        <begin position="22"/>
        <end position="312"/>
    </location>
</feature>